<protein>
    <submittedName>
        <fullName evidence="2">Uncharacterized protein</fullName>
    </submittedName>
</protein>
<sequence>MHLLTFGVSATCARTLPISAPTSRNTSRSSSGSIVASMSATPDGSSSPALFSLLPDFWRLSFAVISEKRETRTLIAAGTVSNVSSAMDCCIAEQADDSTSVITSFSAVARGESSATVRIISSVVAPTDTFTSAPS</sequence>
<gene>
    <name evidence="2" type="ORF">PF006_g32876</name>
</gene>
<reference evidence="2 3" key="1">
    <citation type="submission" date="2018-08" db="EMBL/GenBank/DDBJ databases">
        <title>Genomic investigation of the strawberry pathogen Phytophthora fragariae indicates pathogenicity is determined by transcriptional variation in three key races.</title>
        <authorList>
            <person name="Adams T.M."/>
            <person name="Armitage A.D."/>
            <person name="Sobczyk M.K."/>
            <person name="Bates H.J."/>
            <person name="Dunwell J.M."/>
            <person name="Nellist C.F."/>
            <person name="Harrison R.J."/>
        </authorList>
    </citation>
    <scope>NUCLEOTIDE SEQUENCE [LARGE SCALE GENOMIC DNA]</scope>
    <source>
        <strain evidence="2 3">NOV-5</strain>
    </source>
</reference>
<proteinExistence type="predicted"/>
<accession>A0A6A3PPX7</accession>
<organism evidence="2 3">
    <name type="scientific">Phytophthora fragariae</name>
    <dbReference type="NCBI Taxonomy" id="53985"/>
    <lineage>
        <taxon>Eukaryota</taxon>
        <taxon>Sar</taxon>
        <taxon>Stramenopiles</taxon>
        <taxon>Oomycota</taxon>
        <taxon>Peronosporomycetes</taxon>
        <taxon>Peronosporales</taxon>
        <taxon>Peronosporaceae</taxon>
        <taxon>Phytophthora</taxon>
    </lineage>
</organism>
<evidence type="ECO:0000313" key="3">
    <source>
        <dbReference type="Proteomes" id="UP000440732"/>
    </source>
</evidence>
<dbReference type="Proteomes" id="UP000440732">
    <property type="component" value="Unassembled WGS sequence"/>
</dbReference>
<feature type="compositionally biased region" description="Low complexity" evidence="1">
    <location>
        <begin position="20"/>
        <end position="39"/>
    </location>
</feature>
<dbReference type="EMBL" id="QXGA01010130">
    <property type="protein sequence ID" value="KAE9055739.1"/>
    <property type="molecule type" value="Genomic_DNA"/>
</dbReference>
<evidence type="ECO:0000256" key="1">
    <source>
        <dbReference type="SAM" id="MobiDB-lite"/>
    </source>
</evidence>
<comment type="caution">
    <text evidence="2">The sequence shown here is derived from an EMBL/GenBank/DDBJ whole genome shotgun (WGS) entry which is preliminary data.</text>
</comment>
<name>A0A6A3PPX7_9STRA</name>
<feature type="region of interest" description="Disordered" evidence="1">
    <location>
        <begin position="20"/>
        <end position="46"/>
    </location>
</feature>
<dbReference type="AlphaFoldDB" id="A0A6A3PPX7"/>
<evidence type="ECO:0000313" key="2">
    <source>
        <dbReference type="EMBL" id="KAE9055739.1"/>
    </source>
</evidence>